<protein>
    <submittedName>
        <fullName evidence="1">Uncharacterized protein</fullName>
    </submittedName>
</protein>
<dbReference type="AlphaFoldDB" id="A0A2D3LJA8"/>
<dbReference type="Proteomes" id="UP000230742">
    <property type="component" value="Chromosome 1"/>
</dbReference>
<evidence type="ECO:0000313" key="2">
    <source>
        <dbReference type="Proteomes" id="UP000230742"/>
    </source>
</evidence>
<dbReference type="EMBL" id="CP024727">
    <property type="protein sequence ID" value="ATV30633.1"/>
    <property type="molecule type" value="Genomic_DNA"/>
</dbReference>
<reference evidence="1 2" key="1">
    <citation type="submission" date="2017-11" db="EMBL/GenBank/DDBJ databases">
        <title>Genome sequencing of Prevotella intermedia KCOM 1949.</title>
        <authorList>
            <person name="Kook J.-K."/>
            <person name="Park S.-N."/>
            <person name="Lim Y.K."/>
        </authorList>
    </citation>
    <scope>NUCLEOTIDE SEQUENCE [LARGE SCALE GENOMIC DNA]</scope>
    <source>
        <strain evidence="1 2">KCOM 1949</strain>
    </source>
</reference>
<gene>
    <name evidence="1" type="ORF">CTM46_03730</name>
</gene>
<evidence type="ECO:0000313" key="1">
    <source>
        <dbReference type="EMBL" id="ATV30633.1"/>
    </source>
</evidence>
<sequence>MNCYRIYSFFIHKLSNAAKVINKGHLRGFSLPNVHYAELSHILYSPCFFLDVRKVINHALTTPMQIQYTGPTNNAATA</sequence>
<proteinExistence type="predicted"/>
<accession>A0A2D3LJA8</accession>
<name>A0A2D3LJA8_PREIN</name>
<organism evidence="1 2">
    <name type="scientific">Prevotella intermedia</name>
    <dbReference type="NCBI Taxonomy" id="28131"/>
    <lineage>
        <taxon>Bacteria</taxon>
        <taxon>Pseudomonadati</taxon>
        <taxon>Bacteroidota</taxon>
        <taxon>Bacteroidia</taxon>
        <taxon>Bacteroidales</taxon>
        <taxon>Prevotellaceae</taxon>
        <taxon>Prevotella</taxon>
    </lineage>
</organism>